<protein>
    <submittedName>
        <fullName evidence="1">Uncharacterized protein</fullName>
    </submittedName>
</protein>
<evidence type="ECO:0000313" key="2">
    <source>
        <dbReference type="Proteomes" id="UP001201262"/>
    </source>
</evidence>
<dbReference type="Gene3D" id="1.25.40.10">
    <property type="entry name" value="Tetratricopeptide repeat domain"/>
    <property type="match status" value="1"/>
</dbReference>
<dbReference type="Proteomes" id="UP001201262">
    <property type="component" value="Unassembled WGS sequence"/>
</dbReference>
<proteinExistence type="predicted"/>
<dbReference type="AlphaFoldDB" id="A0AAD4KWH2"/>
<name>A0AAD4KWH2_9EURO</name>
<keyword evidence="2" id="KW-1185">Reference proteome</keyword>
<dbReference type="GeneID" id="70246140"/>
<gene>
    <name evidence="1" type="ORF">BGW36DRAFT_376153</name>
</gene>
<reference evidence="1" key="1">
    <citation type="submission" date="2021-12" db="EMBL/GenBank/DDBJ databases">
        <title>Convergent genome expansion in fungi linked to evolution of root-endophyte symbiosis.</title>
        <authorList>
            <consortium name="DOE Joint Genome Institute"/>
            <person name="Ke Y.-H."/>
            <person name="Bonito G."/>
            <person name="Liao H.-L."/>
            <person name="Looney B."/>
            <person name="Rojas-Flechas A."/>
            <person name="Nash J."/>
            <person name="Hameed K."/>
            <person name="Schadt C."/>
            <person name="Martin F."/>
            <person name="Crous P.W."/>
            <person name="Miettinen O."/>
            <person name="Magnuson J.K."/>
            <person name="Labbe J."/>
            <person name="Jacobson D."/>
            <person name="Doktycz M.J."/>
            <person name="Veneault-Fourrey C."/>
            <person name="Kuo A."/>
            <person name="Mondo S."/>
            <person name="Calhoun S."/>
            <person name="Riley R."/>
            <person name="Ohm R."/>
            <person name="LaButti K."/>
            <person name="Andreopoulos B."/>
            <person name="Pangilinan J."/>
            <person name="Nolan M."/>
            <person name="Tritt A."/>
            <person name="Clum A."/>
            <person name="Lipzen A."/>
            <person name="Daum C."/>
            <person name="Barry K."/>
            <person name="Grigoriev I.V."/>
            <person name="Vilgalys R."/>
        </authorList>
    </citation>
    <scope>NUCLEOTIDE SEQUENCE</scope>
    <source>
        <strain evidence="1">PMI_201</strain>
    </source>
</reference>
<sequence length="583" mass="66166">MSNLKYRSDVARELAIQRNILPTTRSYHTELYTSQWKIASMAAASKVIPELEKAGAGDTNLLLVLLCFLGNSILPLDLLSRGTAPRKRWNDHGGIEDMDVLHYGVSYELFRICSSPTKLGSILSRLQSFSAISKVSEQTFKLDNSLPAAVIGTIPIEFHPFWRLQALTIACHSIPWKYLEPPYRILLTRPINVEKLTVTRPFNMELFLLHIRYTLQEAQNHKVFENMSPAVKTDIALSIIEASRFPGMEWKQFAISQSKEILSSVQDNYVQSCIAQRESVLHRITSSTDQLFRPLENSQHETVPGHVSKKLHSGSGHGAIQRALDHIQVEELTNAAEVLAAWEPISPPSSMEIVVLFRKHIIMGKIERYRGNFKESLAHLMISINLVNDYKDIVFLEDSSDLVCSLADIYLELEDPVAAERCLRNEIAQRRTGSVTLLRLTLAESLFAQDRQFDAQVICNEIKSLPKLLRMEKLRLSIILAKLAHINAKYNEALGYWTEALTSISRYNLTTGQSTRIILLSMCDVLRQARNLDTGIESQNQLRTQEQLRSIEDLTGPTGVFYWIGGLRHWLRYLESINNCSHV</sequence>
<evidence type="ECO:0000313" key="1">
    <source>
        <dbReference type="EMBL" id="KAH8698467.1"/>
    </source>
</evidence>
<dbReference type="EMBL" id="JAJTJA010000005">
    <property type="protein sequence ID" value="KAH8698467.1"/>
    <property type="molecule type" value="Genomic_DNA"/>
</dbReference>
<dbReference type="RefSeq" id="XP_046072931.1">
    <property type="nucleotide sequence ID" value="XM_046215853.1"/>
</dbReference>
<comment type="caution">
    <text evidence="1">The sequence shown here is derived from an EMBL/GenBank/DDBJ whole genome shotgun (WGS) entry which is preliminary data.</text>
</comment>
<organism evidence="1 2">
    <name type="scientific">Talaromyces proteolyticus</name>
    <dbReference type="NCBI Taxonomy" id="1131652"/>
    <lineage>
        <taxon>Eukaryota</taxon>
        <taxon>Fungi</taxon>
        <taxon>Dikarya</taxon>
        <taxon>Ascomycota</taxon>
        <taxon>Pezizomycotina</taxon>
        <taxon>Eurotiomycetes</taxon>
        <taxon>Eurotiomycetidae</taxon>
        <taxon>Eurotiales</taxon>
        <taxon>Trichocomaceae</taxon>
        <taxon>Talaromyces</taxon>
        <taxon>Talaromyces sect. Bacilispori</taxon>
    </lineage>
</organism>
<accession>A0AAD4KWH2</accession>
<dbReference type="InterPro" id="IPR011990">
    <property type="entry name" value="TPR-like_helical_dom_sf"/>
</dbReference>